<gene>
    <name evidence="2" type="ORF">Rcae01_00098</name>
</gene>
<evidence type="ECO:0000313" key="3">
    <source>
        <dbReference type="Proteomes" id="UP001416858"/>
    </source>
</evidence>
<feature type="compositionally biased region" description="Polar residues" evidence="1">
    <location>
        <begin position="71"/>
        <end position="80"/>
    </location>
</feature>
<dbReference type="EMBL" id="BAABRO010000001">
    <property type="protein sequence ID" value="GAA5504659.1"/>
    <property type="molecule type" value="Genomic_DNA"/>
</dbReference>
<sequence>MSHRNRTLLFRTLSPVFLFVLVSTTSRPAFAQRGELIESLFRTIAEAQLEREQRNRLPTQPPPTQQVPPRSGNSNPTTNVEIAPSPFPNRTGANRGNTTAQIPRINVRSREAADFAQELVDFYVTVDRLVIDLREHSVRTPNLRPLLPQAYRIAADARTLIQSCDNLASLQPIALPYSELDSQWRQLSFNLRSLDQLDSECSASIRRADQLVASMERRLGIGPQFDRSQLRDLMIVASTCMETLIDDLQLAAISRQEAETLTHDCRLLQQKLLSQARSVAEGSYEDVVSRFTEFVGQWSPLGRRVAAINDRHLNRRLDRIRDVANQTYALLWIPPPTSAVDVRAASVRLESNISNILERLTLRSMVALNPSEQIRVMESSRRLYEQCRQFETATARNASIRDLATTFKKIDSDWNSLRESYLRMGTLPNSAIVEIDSVCEQLRQALNVSPSSGSPVDLAGLIQAAASLEGHAEYLDADVQRFSRYITSQSRRSQLVDGSKDFYIHAKRLHSQLTARADFAELQREASHLMDGWQQLSNEINQLQRNGVPSRSAEMMQRAHREMVPFVAQLGAALLER</sequence>
<dbReference type="RefSeq" id="WP_345681714.1">
    <property type="nucleotide sequence ID" value="NZ_BAABRO010000001.1"/>
</dbReference>
<evidence type="ECO:0000313" key="2">
    <source>
        <dbReference type="EMBL" id="GAA5504659.1"/>
    </source>
</evidence>
<protein>
    <submittedName>
        <fullName evidence="2">Uncharacterized protein</fullName>
    </submittedName>
</protein>
<proteinExistence type="predicted"/>
<feature type="region of interest" description="Disordered" evidence="1">
    <location>
        <begin position="51"/>
        <end position="102"/>
    </location>
</feature>
<feature type="compositionally biased region" description="Polar residues" evidence="1">
    <location>
        <begin position="91"/>
        <end position="101"/>
    </location>
</feature>
<keyword evidence="3" id="KW-1185">Reference proteome</keyword>
<accession>A0ABP9VHG5</accession>
<evidence type="ECO:0000256" key="1">
    <source>
        <dbReference type="SAM" id="MobiDB-lite"/>
    </source>
</evidence>
<dbReference type="Proteomes" id="UP001416858">
    <property type="component" value="Unassembled WGS sequence"/>
</dbReference>
<name>A0ABP9VHG5_9BACT</name>
<organism evidence="2 3">
    <name type="scientific">Novipirellula caenicola</name>
    <dbReference type="NCBI Taxonomy" id="1536901"/>
    <lineage>
        <taxon>Bacteria</taxon>
        <taxon>Pseudomonadati</taxon>
        <taxon>Planctomycetota</taxon>
        <taxon>Planctomycetia</taxon>
        <taxon>Pirellulales</taxon>
        <taxon>Pirellulaceae</taxon>
        <taxon>Novipirellula</taxon>
    </lineage>
</organism>
<reference evidence="2 3" key="1">
    <citation type="submission" date="2024-02" db="EMBL/GenBank/DDBJ databases">
        <title>Rhodopirellula caenicola NBRC 110016.</title>
        <authorList>
            <person name="Ichikawa N."/>
            <person name="Katano-Makiyama Y."/>
            <person name="Hidaka K."/>
        </authorList>
    </citation>
    <scope>NUCLEOTIDE SEQUENCE [LARGE SCALE GENOMIC DNA]</scope>
    <source>
        <strain evidence="2 3">NBRC 110016</strain>
    </source>
</reference>
<comment type="caution">
    <text evidence="2">The sequence shown here is derived from an EMBL/GenBank/DDBJ whole genome shotgun (WGS) entry which is preliminary data.</text>
</comment>